<keyword evidence="9" id="KW-1185">Reference proteome</keyword>
<evidence type="ECO:0000256" key="1">
    <source>
        <dbReference type="ARBA" id="ARBA00001282"/>
    </source>
</evidence>
<dbReference type="GO" id="GO:0019288">
    <property type="term" value="P:isopentenyl diphosphate biosynthetic process, methylerythritol 4-phosphate pathway"/>
    <property type="evidence" value="ECO:0007669"/>
    <property type="project" value="UniProtKB-UniRule"/>
</dbReference>
<dbReference type="SUPFAM" id="SSF53448">
    <property type="entry name" value="Nucleotide-diphospho-sugar transferases"/>
    <property type="match status" value="1"/>
</dbReference>
<evidence type="ECO:0000256" key="6">
    <source>
        <dbReference type="ARBA" id="ARBA00023229"/>
    </source>
</evidence>
<dbReference type="InterPro" id="IPR001228">
    <property type="entry name" value="IspD"/>
</dbReference>
<comment type="similarity">
    <text evidence="3 7">Belongs to the IspD/TarI cytidylyltransferase family. IspD subfamily.</text>
</comment>
<dbReference type="Proteomes" id="UP001250538">
    <property type="component" value="Unassembled WGS sequence"/>
</dbReference>
<dbReference type="HAMAP" id="MF_00108">
    <property type="entry name" value="IspD"/>
    <property type="match status" value="1"/>
</dbReference>
<dbReference type="NCBIfam" id="TIGR00453">
    <property type="entry name" value="ispD"/>
    <property type="match status" value="1"/>
</dbReference>
<dbReference type="InterPro" id="IPR029044">
    <property type="entry name" value="Nucleotide-diphossugar_trans"/>
</dbReference>
<reference evidence="9" key="1">
    <citation type="submission" date="2023-09" db="EMBL/GenBank/DDBJ databases">
        <title>Paenibacillus sp. chi10 Genome sequencing and assembly.</title>
        <authorList>
            <person name="Kim I."/>
        </authorList>
    </citation>
    <scope>NUCLEOTIDE SEQUENCE [LARGE SCALE GENOMIC DNA]</scope>
    <source>
        <strain evidence="9">chi10</strain>
    </source>
</reference>
<feature type="site" description="Positions MEP for the nucleophilic attack" evidence="7">
    <location>
        <position position="157"/>
    </location>
</feature>
<feature type="site" description="Positions MEP for the nucleophilic attack" evidence="7">
    <location>
        <position position="213"/>
    </location>
</feature>
<comment type="catalytic activity">
    <reaction evidence="1 7">
        <text>2-C-methyl-D-erythritol 4-phosphate + CTP + H(+) = 4-CDP-2-C-methyl-D-erythritol + diphosphate</text>
        <dbReference type="Rhea" id="RHEA:13429"/>
        <dbReference type="ChEBI" id="CHEBI:15378"/>
        <dbReference type="ChEBI" id="CHEBI:33019"/>
        <dbReference type="ChEBI" id="CHEBI:37563"/>
        <dbReference type="ChEBI" id="CHEBI:57823"/>
        <dbReference type="ChEBI" id="CHEBI:58262"/>
        <dbReference type="EC" id="2.7.7.60"/>
    </reaction>
</comment>
<evidence type="ECO:0000256" key="7">
    <source>
        <dbReference type="HAMAP-Rule" id="MF_00108"/>
    </source>
</evidence>
<dbReference type="GO" id="GO:0050518">
    <property type="term" value="F:2-C-methyl-D-erythritol 4-phosphate cytidylyltransferase activity"/>
    <property type="evidence" value="ECO:0007669"/>
    <property type="project" value="UniProtKB-UniRule"/>
</dbReference>
<evidence type="ECO:0000256" key="2">
    <source>
        <dbReference type="ARBA" id="ARBA00004787"/>
    </source>
</evidence>
<evidence type="ECO:0000313" key="8">
    <source>
        <dbReference type="EMBL" id="MDT8980180.1"/>
    </source>
</evidence>
<dbReference type="InterPro" id="IPR050088">
    <property type="entry name" value="IspD/TarI_cytidylyltransf_bact"/>
</dbReference>
<organism evidence="8 9">
    <name type="scientific">Paenibacillus suaedae</name>
    <dbReference type="NCBI Taxonomy" id="3077233"/>
    <lineage>
        <taxon>Bacteria</taxon>
        <taxon>Bacillati</taxon>
        <taxon>Bacillota</taxon>
        <taxon>Bacilli</taxon>
        <taxon>Bacillales</taxon>
        <taxon>Paenibacillaceae</taxon>
        <taxon>Paenibacillus</taxon>
    </lineage>
</organism>
<dbReference type="RefSeq" id="WP_315747439.1">
    <property type="nucleotide sequence ID" value="NZ_JAVYAA010000012.1"/>
</dbReference>
<proteinExistence type="inferred from homology"/>
<name>A0AAJ2K406_9BACL</name>
<evidence type="ECO:0000256" key="4">
    <source>
        <dbReference type="ARBA" id="ARBA00022679"/>
    </source>
</evidence>
<dbReference type="EC" id="2.7.7.60" evidence="7"/>
<accession>A0AAJ2K406</accession>
<dbReference type="InterPro" id="IPR018294">
    <property type="entry name" value="ISPD_synthase_CS"/>
</dbReference>
<dbReference type="AlphaFoldDB" id="A0AAJ2K406"/>
<feature type="site" description="Transition state stabilizer" evidence="7">
    <location>
        <position position="17"/>
    </location>
</feature>
<keyword evidence="4 7" id="KW-0808">Transferase</keyword>
<keyword evidence="5 7" id="KW-0548">Nucleotidyltransferase</keyword>
<evidence type="ECO:0000256" key="3">
    <source>
        <dbReference type="ARBA" id="ARBA00009789"/>
    </source>
</evidence>
<comment type="pathway">
    <text evidence="2 7">Isoprenoid biosynthesis; isopentenyl diphosphate biosynthesis via DXP pathway; isopentenyl diphosphate from 1-deoxy-D-xylulose 5-phosphate: step 2/6.</text>
</comment>
<keyword evidence="6 7" id="KW-0414">Isoprene biosynthesis</keyword>
<gene>
    <name evidence="7 8" type="primary">ispD</name>
    <name evidence="8" type="ORF">RQP50_28540</name>
</gene>
<evidence type="ECO:0000256" key="5">
    <source>
        <dbReference type="ARBA" id="ARBA00022695"/>
    </source>
</evidence>
<dbReference type="Gene3D" id="3.90.550.10">
    <property type="entry name" value="Spore Coat Polysaccharide Biosynthesis Protein SpsA, Chain A"/>
    <property type="match status" value="1"/>
</dbReference>
<sequence>MDRGFGVVIVAAGRGTRMGTEESKQYLHLQDKPVIIHTVERFQSMEECESIAWVTTEQDYARCEAWVKQYGLHKVQDIVTGGKERQHSVYAGLQALKARGLEYVCIHDGVRPFVEPGRVSACYDAARQHRAAVLAVPVKDTIKQVDKSGIITATPDRSSLWAIQTPQAFRLADVMAAHKLAEQEQFVGTDDAMLVERMGIAVHVVEGSYTNIKLTTPDDLDWAAWWLSRHEAKRN</sequence>
<feature type="site" description="Transition state stabilizer" evidence="7">
    <location>
        <position position="24"/>
    </location>
</feature>
<dbReference type="Pfam" id="PF01128">
    <property type="entry name" value="IspD"/>
    <property type="match status" value="1"/>
</dbReference>
<dbReference type="CDD" id="cd02516">
    <property type="entry name" value="CDP-ME_synthetase"/>
    <property type="match status" value="1"/>
</dbReference>
<evidence type="ECO:0000313" key="9">
    <source>
        <dbReference type="Proteomes" id="UP001250538"/>
    </source>
</evidence>
<protein>
    <recommendedName>
        <fullName evidence="7">2-C-methyl-D-erythritol 4-phosphate cytidylyltransferase</fullName>
        <ecNumber evidence="7">2.7.7.60</ecNumber>
    </recommendedName>
    <alternativeName>
        <fullName evidence="7">4-diphosphocytidyl-2C-methyl-D-erythritol synthase</fullName>
    </alternativeName>
    <alternativeName>
        <fullName evidence="7">MEP cytidylyltransferase</fullName>
        <shortName evidence="7">MCT</shortName>
    </alternativeName>
</protein>
<dbReference type="EMBL" id="JAVYAA010000012">
    <property type="protein sequence ID" value="MDT8980180.1"/>
    <property type="molecule type" value="Genomic_DNA"/>
</dbReference>
<dbReference type="PANTHER" id="PTHR32125">
    <property type="entry name" value="2-C-METHYL-D-ERYTHRITOL 4-PHOSPHATE CYTIDYLYLTRANSFERASE, CHLOROPLASTIC"/>
    <property type="match status" value="1"/>
</dbReference>
<comment type="caution">
    <text evidence="8">The sequence shown here is derived from an EMBL/GenBank/DDBJ whole genome shotgun (WGS) entry which is preliminary data.</text>
</comment>
<dbReference type="FunFam" id="3.90.550.10:FF:000003">
    <property type="entry name" value="2-C-methyl-D-erythritol 4-phosphate cytidylyltransferase"/>
    <property type="match status" value="1"/>
</dbReference>
<dbReference type="PANTHER" id="PTHR32125:SF4">
    <property type="entry name" value="2-C-METHYL-D-ERYTHRITOL 4-PHOSPHATE CYTIDYLYLTRANSFERASE, CHLOROPLASTIC"/>
    <property type="match status" value="1"/>
</dbReference>
<dbReference type="InterPro" id="IPR034683">
    <property type="entry name" value="IspD/TarI"/>
</dbReference>
<dbReference type="PROSITE" id="PS01295">
    <property type="entry name" value="ISPD"/>
    <property type="match status" value="1"/>
</dbReference>
<comment type="function">
    <text evidence="7">Catalyzes the formation of 4-diphosphocytidyl-2-C-methyl-D-erythritol from CTP and 2-C-methyl-D-erythritol 4-phosphate (MEP).</text>
</comment>